<comment type="caution">
    <text evidence="2">The sequence shown here is derived from an EMBL/GenBank/DDBJ whole genome shotgun (WGS) entry which is preliminary data.</text>
</comment>
<proteinExistence type="predicted"/>
<protein>
    <recommendedName>
        <fullName evidence="1">CHAT domain-containing protein</fullName>
    </recommendedName>
</protein>
<dbReference type="InterPro" id="IPR024983">
    <property type="entry name" value="CHAT_dom"/>
</dbReference>
<name>A0AA39QZ47_9LECA</name>
<evidence type="ECO:0000259" key="1">
    <source>
        <dbReference type="Pfam" id="PF12770"/>
    </source>
</evidence>
<evidence type="ECO:0000313" key="2">
    <source>
        <dbReference type="EMBL" id="KAK0510770.1"/>
    </source>
</evidence>
<dbReference type="EMBL" id="JAFEKC020000015">
    <property type="protein sequence ID" value="KAK0510770.1"/>
    <property type="molecule type" value="Genomic_DNA"/>
</dbReference>
<keyword evidence="3" id="KW-1185">Reference proteome</keyword>
<evidence type="ECO:0000313" key="3">
    <source>
        <dbReference type="Proteomes" id="UP001166286"/>
    </source>
</evidence>
<dbReference type="AlphaFoldDB" id="A0AA39QZ47"/>
<dbReference type="Pfam" id="PF12770">
    <property type="entry name" value="CHAT"/>
    <property type="match status" value="1"/>
</dbReference>
<feature type="domain" description="CHAT" evidence="1">
    <location>
        <begin position="955"/>
        <end position="1256"/>
    </location>
</feature>
<gene>
    <name evidence="2" type="ORF">JMJ35_007202</name>
</gene>
<reference evidence="2" key="1">
    <citation type="submission" date="2023-03" db="EMBL/GenBank/DDBJ databases">
        <title>Complete genome of Cladonia borealis.</title>
        <authorList>
            <person name="Park H."/>
        </authorList>
    </citation>
    <scope>NUCLEOTIDE SEQUENCE</scope>
    <source>
        <strain evidence="2">ANT050790</strain>
    </source>
</reference>
<sequence>MAGLDQEKTCWTLYPPLLSILKTDKERNHLEEAAMAHQCGRFTDANALYEHNLPTSSSIPMLAMEHADMLTTQGLERDRIKLLETTLNRHKLTNNGVATNDLLLLELMLLDAYFWAYGKMEGLLDKARQVREQVSQVDINDLSDLELRAITLYYQIVNSCKTVSNFVRTRDETIFEESGNRASEARKLRESLIARKKYNIAFRFMQLELTLVQGLEMQASVGASLALCSTMEQTQNKSLLFRSTRLGRQLSSILANVIPPMAEQVSQHSLELLRQNFSPMEAQCPGISLDLAVKQVRDSPSTEGEKSRKYMDLANAARKRKDFTKANQALIAARDAAQKNWHQRKTLPSGRAVLQHLHDVHTAYIDLHQRETGMAYFESAGVADYLTTLSVHYKDNSKILRIIEDFQGRYVDYGLPTHQERMFGLADSAERKLALKDQSQLYFKQHSKWLKQCPFSDQMGKLTESAQSDPDHYLRQIFGNVEDPIEWGNNALDLLLTWAKIEVEKGLLTKCELRKLFGFVQKDDQDDNPDSFFDYINDLDFEEVAECLYDDPNASKRLANLPDRPPSQAARLDTAKIIMISRLHRHRLYLASQGVPSPTSSVEYSEEQKMLDAIEKLEDAVGGGFGDQSDRQMAGRIQTTLTKCYVPESVKQQLVSDEELQSRISECADLVSKYANGGRRFMEYHTLLQQSRLHWQRYLLFKSVPPDASHEVLERAERLFNSTRKQLLTPDPADLLPAIINQANEFMSQEHSKMGIMASFQSFLENKAASQNVDDLYDRFLKWTNRSKGRGLIDLLYFDVEVVQDLVETLSSDRGKLITSGADSDTPSSVEKLHIAENTKLQDETEQESATDRVTPTALPIDITDNTIVSKDMINEMLSEVGDDVVLVDIINIAYLGEGGLQAILYRQGATNLPIPLPDITLKAVEGWVEKNLGTERISIKKPLREEGHTSALEELTPLLMPLFNPKLPHSIKAKETIIFCLTGALHQIPIHAIPISDVPLIESHPVAYCQSLTTLYRSYEAVCKSQLSSPSVYGLTIVPSYEKQWMNEAEAEEKLLQEVERITTSLKYSGSDLTKEATQNVLSGCAHILYFGHVYYNPTHPIESALLLNESAYKEQSLEKPDSERIAVRDLFKVQLHKPALATIIGCGSGKASISDSDEILGLPSALMFAGASAIVSTLWRIDPDDGANFAAAFYEAIHEHQVVLEDKKSDNQDLGYVQVCVNLTSAMHEAVKILRQRGEKKDAVYHWAAFYLTGFWLFPRMYLN</sequence>
<organism evidence="2 3">
    <name type="scientific">Cladonia borealis</name>
    <dbReference type="NCBI Taxonomy" id="184061"/>
    <lineage>
        <taxon>Eukaryota</taxon>
        <taxon>Fungi</taxon>
        <taxon>Dikarya</taxon>
        <taxon>Ascomycota</taxon>
        <taxon>Pezizomycotina</taxon>
        <taxon>Lecanoromycetes</taxon>
        <taxon>OSLEUM clade</taxon>
        <taxon>Lecanoromycetidae</taxon>
        <taxon>Lecanorales</taxon>
        <taxon>Lecanorineae</taxon>
        <taxon>Cladoniaceae</taxon>
        <taxon>Cladonia</taxon>
    </lineage>
</organism>
<accession>A0AA39QZ47</accession>
<dbReference type="Proteomes" id="UP001166286">
    <property type="component" value="Unassembled WGS sequence"/>
</dbReference>